<organism evidence="5 7">
    <name type="scientific">Sphingomonas yabuuchiae</name>
    <dbReference type="NCBI Taxonomy" id="172044"/>
    <lineage>
        <taxon>Bacteria</taxon>
        <taxon>Pseudomonadati</taxon>
        <taxon>Pseudomonadota</taxon>
        <taxon>Alphaproteobacteria</taxon>
        <taxon>Sphingomonadales</taxon>
        <taxon>Sphingomonadaceae</taxon>
        <taxon>Sphingomonas</taxon>
    </lineage>
</organism>
<keyword evidence="6" id="KW-1185">Reference proteome</keyword>
<dbReference type="Pfam" id="PF08238">
    <property type="entry name" value="Sel1"/>
    <property type="match status" value="2"/>
</dbReference>
<evidence type="ECO:0000313" key="5">
    <source>
        <dbReference type="EMBL" id="MBN3560180.1"/>
    </source>
</evidence>
<evidence type="ECO:0000256" key="2">
    <source>
        <dbReference type="SAM" id="SignalP"/>
    </source>
</evidence>
<dbReference type="GO" id="GO:0042834">
    <property type="term" value="F:peptidoglycan binding"/>
    <property type="evidence" value="ECO:0007669"/>
    <property type="project" value="InterPro"/>
</dbReference>
<reference evidence="5" key="2">
    <citation type="submission" date="2021-01" db="EMBL/GenBank/DDBJ databases">
        <title>Genome Sequencing of Type Strains.</title>
        <authorList>
            <person name="Lemaire J.F."/>
            <person name="Inderbitzin P."/>
            <person name="Collins S.B."/>
            <person name="Wespe N."/>
            <person name="Knight-Connoni V."/>
        </authorList>
    </citation>
    <scope>NUCLEOTIDE SEQUENCE</scope>
    <source>
        <strain evidence="5">DSM 14562</strain>
    </source>
</reference>
<comment type="caution">
    <text evidence="5">The sequence shown here is derived from an EMBL/GenBank/DDBJ whole genome shotgun (WGS) entry which is preliminary data.</text>
</comment>
<evidence type="ECO:0000313" key="4">
    <source>
        <dbReference type="EMBL" id="MBB4609570.1"/>
    </source>
</evidence>
<evidence type="ECO:0000259" key="3">
    <source>
        <dbReference type="PROSITE" id="PS51724"/>
    </source>
</evidence>
<feature type="signal peptide" evidence="2">
    <location>
        <begin position="1"/>
        <end position="27"/>
    </location>
</feature>
<dbReference type="Gene3D" id="1.25.40.10">
    <property type="entry name" value="Tetratricopeptide repeat domain"/>
    <property type="match status" value="1"/>
</dbReference>
<feature type="chain" id="PRO_5041458262" evidence="2">
    <location>
        <begin position="28"/>
        <end position="369"/>
    </location>
</feature>
<evidence type="ECO:0000256" key="1">
    <source>
        <dbReference type="SAM" id="MobiDB-lite"/>
    </source>
</evidence>
<evidence type="ECO:0000313" key="6">
    <source>
        <dbReference type="Proteomes" id="UP000584663"/>
    </source>
</evidence>
<dbReference type="GO" id="GO:0051301">
    <property type="term" value="P:cell division"/>
    <property type="evidence" value="ECO:0007669"/>
    <property type="project" value="UniProtKB-KW"/>
</dbReference>
<name>A0AA41A156_9SPHN</name>
<dbReference type="Gene3D" id="3.30.70.1070">
    <property type="entry name" value="Sporulation related repeat"/>
    <property type="match status" value="1"/>
</dbReference>
<keyword evidence="4" id="KW-0132">Cell division</keyword>
<feature type="compositionally biased region" description="Low complexity" evidence="1">
    <location>
        <begin position="220"/>
        <end position="245"/>
    </location>
</feature>
<sequence length="369" mass="38800">MRRFPIGGMVAPAALLAAFLVATPVLAVPDVKAGVDAWAQGDYRKAVEEWRGPAVAGDADAQFNLAQAYKLGRGVPLDPTLAESWFRKAAVQGHIQATDNYGLALFQSGKKADAAPWLEKSVAHGEPRAQLVLGTMLFNGDGVPRDYSRAYALMTLASQAGLQAASQTLAQMDQYITPPDRQHGVELAQQYRARLAALPTPAASGPKRVTVGTEPTPVKAADTPARTAAQTRPTVQPVPVTPSRPATSGYGASYPAPGTPASHTPPVREEASDLTDRRKPVAPPPAPRPAKPTPARATSGPWRIQLGAFRDRGNADALWQRVRGRLSGAQPYFVTAGGVTRLQAGGYANRSAAQAACSRSGQPCVVVAP</sequence>
<keyword evidence="2" id="KW-0732">Signal</keyword>
<dbReference type="RefSeq" id="WP_184105483.1">
    <property type="nucleotide sequence ID" value="NZ_JACHNX010000005.1"/>
</dbReference>
<dbReference type="AlphaFoldDB" id="A0AA41A156"/>
<feature type="compositionally biased region" description="Pro residues" evidence="1">
    <location>
        <begin position="281"/>
        <end position="292"/>
    </location>
</feature>
<accession>A0AA41A156</accession>
<dbReference type="PANTHER" id="PTHR45011">
    <property type="entry name" value="DAP3-BINDING CELL DEATH ENHANCER 1"/>
    <property type="match status" value="1"/>
</dbReference>
<dbReference type="SUPFAM" id="SSF110997">
    <property type="entry name" value="Sporulation related repeat"/>
    <property type="match status" value="1"/>
</dbReference>
<dbReference type="InterPro" id="IPR052748">
    <property type="entry name" value="ISR_Activator"/>
</dbReference>
<dbReference type="InterPro" id="IPR036680">
    <property type="entry name" value="SPOR-like_sf"/>
</dbReference>
<dbReference type="Pfam" id="PF05036">
    <property type="entry name" value="SPOR"/>
    <property type="match status" value="1"/>
</dbReference>
<dbReference type="PROSITE" id="PS51724">
    <property type="entry name" value="SPOR"/>
    <property type="match status" value="1"/>
</dbReference>
<dbReference type="SUPFAM" id="SSF81901">
    <property type="entry name" value="HCP-like"/>
    <property type="match status" value="1"/>
</dbReference>
<dbReference type="EMBL" id="JAFHKU010000135">
    <property type="protein sequence ID" value="MBN3560180.1"/>
    <property type="molecule type" value="Genomic_DNA"/>
</dbReference>
<feature type="region of interest" description="Disordered" evidence="1">
    <location>
        <begin position="198"/>
        <end position="300"/>
    </location>
</feature>
<dbReference type="SMART" id="SM00671">
    <property type="entry name" value="SEL1"/>
    <property type="match status" value="2"/>
</dbReference>
<dbReference type="InterPro" id="IPR007730">
    <property type="entry name" value="SPOR-like_dom"/>
</dbReference>
<dbReference type="Proteomes" id="UP000584663">
    <property type="component" value="Unassembled WGS sequence"/>
</dbReference>
<dbReference type="PANTHER" id="PTHR45011:SF1">
    <property type="entry name" value="DAP3-BINDING CELL DEATH ENHANCER 1"/>
    <property type="match status" value="1"/>
</dbReference>
<keyword evidence="4" id="KW-0131">Cell cycle</keyword>
<feature type="compositionally biased region" description="Basic and acidic residues" evidence="1">
    <location>
        <begin position="266"/>
        <end position="279"/>
    </location>
</feature>
<protein>
    <submittedName>
        <fullName evidence="4">Cell division septation protein DedD</fullName>
    </submittedName>
    <submittedName>
        <fullName evidence="5">SEL1-like repeat protein</fullName>
    </submittedName>
</protein>
<dbReference type="InterPro" id="IPR006597">
    <property type="entry name" value="Sel1-like"/>
</dbReference>
<feature type="domain" description="SPOR" evidence="3">
    <location>
        <begin position="296"/>
        <end position="369"/>
    </location>
</feature>
<evidence type="ECO:0000313" key="7">
    <source>
        <dbReference type="Proteomes" id="UP000704529"/>
    </source>
</evidence>
<reference evidence="4 6" key="1">
    <citation type="submission" date="2020-08" db="EMBL/GenBank/DDBJ databases">
        <title>Genomic Encyclopedia of Type Strains, Phase IV (KMG-IV): sequencing the most valuable type-strain genomes for metagenomic binning, comparative biology and taxonomic classification.</title>
        <authorList>
            <person name="Goeker M."/>
        </authorList>
    </citation>
    <scope>NUCLEOTIDE SEQUENCE [LARGE SCALE GENOMIC DNA]</scope>
    <source>
        <strain evidence="4 6">DSM 14562</strain>
    </source>
</reference>
<proteinExistence type="predicted"/>
<dbReference type="Proteomes" id="UP000704529">
    <property type="component" value="Unassembled WGS sequence"/>
</dbReference>
<dbReference type="EMBL" id="JACHNX010000005">
    <property type="protein sequence ID" value="MBB4609570.1"/>
    <property type="molecule type" value="Genomic_DNA"/>
</dbReference>
<dbReference type="InterPro" id="IPR011990">
    <property type="entry name" value="TPR-like_helical_dom_sf"/>
</dbReference>
<gene>
    <name evidence="4" type="ORF">GGQ89_001789</name>
    <name evidence="5" type="ORF">JYA60_18315</name>
</gene>